<feature type="transmembrane region" description="Helical" evidence="1">
    <location>
        <begin position="46"/>
        <end position="62"/>
    </location>
</feature>
<dbReference type="Gene3D" id="3.30.230.10">
    <property type="match status" value="1"/>
</dbReference>
<accession>A0ABU9DGZ7</accession>
<organism evidence="3 4">
    <name type="scientific">Paenibacillus filicis</name>
    <dbReference type="NCBI Taxonomy" id="669464"/>
    <lineage>
        <taxon>Bacteria</taxon>
        <taxon>Bacillati</taxon>
        <taxon>Bacillota</taxon>
        <taxon>Bacilli</taxon>
        <taxon>Bacillales</taxon>
        <taxon>Paenibacillaceae</taxon>
        <taxon>Paenibacillus</taxon>
    </lineage>
</organism>
<feature type="transmembrane region" description="Helical" evidence="1">
    <location>
        <begin position="97"/>
        <end position="118"/>
    </location>
</feature>
<dbReference type="PROSITE" id="PS50106">
    <property type="entry name" value="PDZ"/>
    <property type="match status" value="1"/>
</dbReference>
<dbReference type="RefSeq" id="WP_341415220.1">
    <property type="nucleotide sequence ID" value="NZ_JBBPCC010000005.1"/>
</dbReference>
<comment type="caution">
    <text evidence="3">The sequence shown here is derived from an EMBL/GenBank/DDBJ whole genome shotgun (WGS) entry which is preliminary data.</text>
</comment>
<feature type="transmembrane region" description="Helical" evidence="1">
    <location>
        <begin position="130"/>
        <end position="148"/>
    </location>
</feature>
<sequence>MKSLSSRWYISGYVLAAGLAVLGEIVWVGDPIRQGDMYWIDQLQRLVWLTALVPLLWCAGAVSRLRGSRGYARVLPGLVLLSSAGAAFVLLADASRLFAVILLAGLACLLTLTDLLLAEKRAGAGWLRRSLTVIGLIAAASAGLFWPTPYQVISPGFTLNMNRYAQVEGGEPRGSIEGVLVIERPAFPVDWLYAALLPHVLIEKRDTRITIGEAQQQANLQRTDANKIGSAVAFRKLGIGKGVVPTGVQVVGVPANSPAAGLLKPGDQLAAVQGQPVTSSAGLAAQMQTIQPGTEAVVQLLRGVERLEVKLKTKESEDAPKRAVFGIQVEELVQADLPKQVDYRSYLVYQGGPSHGAVLALTLINQLTPGGVTNGNRVAGTGTIGADGAVGKIGGIEQKAYAVEQAGADVFFVPAGQEADARKGAPALNIVPVRTLDEMLDWLHHHPAHAGST</sequence>
<dbReference type="InterPro" id="IPR036034">
    <property type="entry name" value="PDZ_sf"/>
</dbReference>
<keyword evidence="4" id="KW-1185">Reference proteome</keyword>
<name>A0ABU9DGZ7_9BACL</name>
<dbReference type="InterPro" id="IPR008269">
    <property type="entry name" value="Lon_proteolytic"/>
</dbReference>
<keyword evidence="1" id="KW-0812">Transmembrane</keyword>
<evidence type="ECO:0000313" key="3">
    <source>
        <dbReference type="EMBL" id="MEK8128150.1"/>
    </source>
</evidence>
<evidence type="ECO:0000259" key="2">
    <source>
        <dbReference type="PROSITE" id="PS50106"/>
    </source>
</evidence>
<protein>
    <submittedName>
        <fullName evidence="3">PDZ domain-containing protein</fullName>
    </submittedName>
</protein>
<feature type="transmembrane region" description="Helical" evidence="1">
    <location>
        <begin position="74"/>
        <end position="91"/>
    </location>
</feature>
<dbReference type="SUPFAM" id="SSF50156">
    <property type="entry name" value="PDZ domain-like"/>
    <property type="match status" value="1"/>
</dbReference>
<keyword evidence="1" id="KW-1133">Transmembrane helix</keyword>
<dbReference type="InterPro" id="IPR001478">
    <property type="entry name" value="PDZ"/>
</dbReference>
<dbReference type="InterPro" id="IPR014721">
    <property type="entry name" value="Ribsml_uS5_D2-typ_fold_subgr"/>
</dbReference>
<feature type="transmembrane region" description="Helical" evidence="1">
    <location>
        <begin position="7"/>
        <end position="26"/>
    </location>
</feature>
<dbReference type="EMBL" id="JBBPCC010000005">
    <property type="protein sequence ID" value="MEK8128150.1"/>
    <property type="molecule type" value="Genomic_DNA"/>
</dbReference>
<dbReference type="Pfam" id="PF05362">
    <property type="entry name" value="Lon_C"/>
    <property type="match status" value="1"/>
</dbReference>
<reference evidence="3 4" key="1">
    <citation type="submission" date="2024-04" db="EMBL/GenBank/DDBJ databases">
        <title>draft genome sequnece of Paenibacillus filicis.</title>
        <authorList>
            <person name="Kim D.-U."/>
        </authorList>
    </citation>
    <scope>NUCLEOTIDE SEQUENCE [LARGE SCALE GENOMIC DNA]</scope>
    <source>
        <strain evidence="3 4">KACC14197</strain>
    </source>
</reference>
<dbReference type="Pfam" id="PF13180">
    <property type="entry name" value="PDZ_2"/>
    <property type="match status" value="1"/>
</dbReference>
<proteinExistence type="predicted"/>
<feature type="domain" description="PDZ" evidence="2">
    <location>
        <begin position="217"/>
        <end position="279"/>
    </location>
</feature>
<dbReference type="SUPFAM" id="SSF54211">
    <property type="entry name" value="Ribosomal protein S5 domain 2-like"/>
    <property type="match status" value="1"/>
</dbReference>
<dbReference type="InterPro" id="IPR020568">
    <property type="entry name" value="Ribosomal_Su5_D2-typ_SF"/>
</dbReference>
<dbReference type="Proteomes" id="UP001469365">
    <property type="component" value="Unassembled WGS sequence"/>
</dbReference>
<evidence type="ECO:0000256" key="1">
    <source>
        <dbReference type="SAM" id="Phobius"/>
    </source>
</evidence>
<gene>
    <name evidence="3" type="ORF">WMW72_09570</name>
</gene>
<dbReference type="SMART" id="SM00228">
    <property type="entry name" value="PDZ"/>
    <property type="match status" value="1"/>
</dbReference>
<keyword evidence="1" id="KW-0472">Membrane</keyword>
<dbReference type="Gene3D" id="2.30.42.10">
    <property type="match status" value="1"/>
</dbReference>
<evidence type="ECO:0000313" key="4">
    <source>
        <dbReference type="Proteomes" id="UP001469365"/>
    </source>
</evidence>